<dbReference type="RefSeq" id="WP_342453788.1">
    <property type="nucleotide sequence ID" value="NZ_JAGGKT010000002.1"/>
</dbReference>
<proteinExistence type="predicted"/>
<organism evidence="1 2">
    <name type="scientific">Ammoniphilus resinae</name>
    <dbReference type="NCBI Taxonomy" id="861532"/>
    <lineage>
        <taxon>Bacteria</taxon>
        <taxon>Bacillati</taxon>
        <taxon>Bacillota</taxon>
        <taxon>Bacilli</taxon>
        <taxon>Bacillales</taxon>
        <taxon>Paenibacillaceae</taxon>
        <taxon>Aneurinibacillus group</taxon>
        <taxon>Ammoniphilus</taxon>
    </lineage>
</organism>
<dbReference type="Proteomes" id="UP001519343">
    <property type="component" value="Unassembled WGS sequence"/>
</dbReference>
<dbReference type="PANTHER" id="PTHR39961:SF1">
    <property type="entry name" value="DUF458 DOMAIN-CONTAINING PROTEIN"/>
    <property type="match status" value="1"/>
</dbReference>
<evidence type="ECO:0000313" key="2">
    <source>
        <dbReference type="Proteomes" id="UP001519343"/>
    </source>
</evidence>
<dbReference type="PANTHER" id="PTHR39961">
    <property type="entry name" value="HYPOTHETICAL CYTOSOLIC PROTEIN"/>
    <property type="match status" value="1"/>
</dbReference>
<name>A0ABS4GLU8_9BACL</name>
<keyword evidence="2" id="KW-1185">Reference proteome</keyword>
<dbReference type="EMBL" id="JAGGKT010000002">
    <property type="protein sequence ID" value="MBP1931241.1"/>
    <property type="molecule type" value="Genomic_DNA"/>
</dbReference>
<comment type="caution">
    <text evidence="1">The sequence shown here is derived from an EMBL/GenBank/DDBJ whole genome shotgun (WGS) entry which is preliminary data.</text>
</comment>
<sequence>MLALAEYNKKERKMKGDYFPYTDQRNGKIIGTVIRIHPKEVRKKETKNSNMNVGDKKMKQAKPFIIHDFSFQNTSEKSMTLEEVFQRVLRFMSIDPHGEFRFMIGTDSQVYRNHTTFVTGIVIQRMGKGVWACYRKVKDRKMELKEKITTETNLTGHIASYFDDDKEQQMMEIIANYPGASLTKECHLDIGQGSKNKTSIYVSEMMNVIHSIGYQPKIKPYSFVASHYANYYTKLG</sequence>
<protein>
    <submittedName>
        <fullName evidence="1">RNase H-related nuclease YkuK (DUF458 family)</fullName>
    </submittedName>
</protein>
<dbReference type="InterPro" id="IPR007405">
    <property type="entry name" value="Phage_KVP40_Orf299"/>
</dbReference>
<accession>A0ABS4GLU8</accession>
<evidence type="ECO:0000313" key="1">
    <source>
        <dbReference type="EMBL" id="MBP1931241.1"/>
    </source>
</evidence>
<dbReference type="Pfam" id="PF04308">
    <property type="entry name" value="RNaseH_like"/>
    <property type="match status" value="1"/>
</dbReference>
<gene>
    <name evidence="1" type="ORF">J2Z37_001238</name>
</gene>
<reference evidence="1 2" key="1">
    <citation type="submission" date="2021-03" db="EMBL/GenBank/DDBJ databases">
        <title>Genomic Encyclopedia of Type Strains, Phase IV (KMG-IV): sequencing the most valuable type-strain genomes for metagenomic binning, comparative biology and taxonomic classification.</title>
        <authorList>
            <person name="Goeker M."/>
        </authorList>
    </citation>
    <scope>NUCLEOTIDE SEQUENCE [LARGE SCALE GENOMIC DNA]</scope>
    <source>
        <strain evidence="1 2">DSM 24738</strain>
    </source>
</reference>